<protein>
    <submittedName>
        <fullName evidence="2">Uncharacterized protein</fullName>
    </submittedName>
</protein>
<comment type="caution">
    <text evidence="2">The sequence shown here is derived from an EMBL/GenBank/DDBJ whole genome shotgun (WGS) entry which is preliminary data.</text>
</comment>
<dbReference type="Proteomes" id="UP000800235">
    <property type="component" value="Unassembled WGS sequence"/>
</dbReference>
<sequence length="150" mass="16587">MPILVNTTTDVLLAVTERVKLPLSKRYVTSISQFYNEARIVRKERREKKIGLQRQHEILADKWNSLIGSGMTQSVVEEIGGIGKGDEEKVKLGQNENKEDEGGSGMGDGLGESDNEGNAMDLVRWFSWAGAEDSAPWGGEEEEEPQVDHG</sequence>
<keyword evidence="3" id="KW-1185">Reference proteome</keyword>
<feature type="region of interest" description="Disordered" evidence="1">
    <location>
        <begin position="131"/>
        <end position="150"/>
    </location>
</feature>
<dbReference type="EMBL" id="MU007026">
    <property type="protein sequence ID" value="KAF2432372.1"/>
    <property type="molecule type" value="Genomic_DNA"/>
</dbReference>
<evidence type="ECO:0000313" key="3">
    <source>
        <dbReference type="Proteomes" id="UP000800235"/>
    </source>
</evidence>
<accession>A0A9P4NVA0</accession>
<name>A0A9P4NVA0_9PEZI</name>
<dbReference type="AlphaFoldDB" id="A0A9P4NVA0"/>
<evidence type="ECO:0000256" key="1">
    <source>
        <dbReference type="SAM" id="MobiDB-lite"/>
    </source>
</evidence>
<reference evidence="2" key="1">
    <citation type="journal article" date="2020" name="Stud. Mycol.">
        <title>101 Dothideomycetes genomes: a test case for predicting lifestyles and emergence of pathogens.</title>
        <authorList>
            <person name="Haridas S."/>
            <person name="Albert R."/>
            <person name="Binder M."/>
            <person name="Bloem J."/>
            <person name="Labutti K."/>
            <person name="Salamov A."/>
            <person name="Andreopoulos B."/>
            <person name="Baker S."/>
            <person name="Barry K."/>
            <person name="Bills G."/>
            <person name="Bluhm B."/>
            <person name="Cannon C."/>
            <person name="Castanera R."/>
            <person name="Culley D."/>
            <person name="Daum C."/>
            <person name="Ezra D."/>
            <person name="Gonzalez J."/>
            <person name="Henrissat B."/>
            <person name="Kuo A."/>
            <person name="Liang C."/>
            <person name="Lipzen A."/>
            <person name="Lutzoni F."/>
            <person name="Magnuson J."/>
            <person name="Mondo S."/>
            <person name="Nolan M."/>
            <person name="Ohm R."/>
            <person name="Pangilinan J."/>
            <person name="Park H.-J."/>
            <person name="Ramirez L."/>
            <person name="Alfaro M."/>
            <person name="Sun H."/>
            <person name="Tritt A."/>
            <person name="Yoshinaga Y."/>
            <person name="Zwiers L.-H."/>
            <person name="Turgeon B."/>
            <person name="Goodwin S."/>
            <person name="Spatafora J."/>
            <person name="Crous P."/>
            <person name="Grigoriev I."/>
        </authorList>
    </citation>
    <scope>NUCLEOTIDE SEQUENCE</scope>
    <source>
        <strain evidence="2">CBS 130266</strain>
    </source>
</reference>
<evidence type="ECO:0000313" key="2">
    <source>
        <dbReference type="EMBL" id="KAF2432372.1"/>
    </source>
</evidence>
<feature type="region of interest" description="Disordered" evidence="1">
    <location>
        <begin position="82"/>
        <end position="125"/>
    </location>
</feature>
<gene>
    <name evidence="2" type="ORF">EJ08DRAFT_130707</name>
</gene>
<organism evidence="2 3">
    <name type="scientific">Tothia fuscella</name>
    <dbReference type="NCBI Taxonomy" id="1048955"/>
    <lineage>
        <taxon>Eukaryota</taxon>
        <taxon>Fungi</taxon>
        <taxon>Dikarya</taxon>
        <taxon>Ascomycota</taxon>
        <taxon>Pezizomycotina</taxon>
        <taxon>Dothideomycetes</taxon>
        <taxon>Pleosporomycetidae</taxon>
        <taxon>Venturiales</taxon>
        <taxon>Cylindrosympodiaceae</taxon>
        <taxon>Tothia</taxon>
    </lineage>
</organism>
<feature type="compositionally biased region" description="Acidic residues" evidence="1">
    <location>
        <begin position="139"/>
        <end position="150"/>
    </location>
</feature>
<feature type="compositionally biased region" description="Basic and acidic residues" evidence="1">
    <location>
        <begin position="84"/>
        <end position="101"/>
    </location>
</feature>
<proteinExistence type="predicted"/>